<protein>
    <recommendedName>
        <fullName evidence="3">3-methyladenine DNA glycosylase</fullName>
    </recommendedName>
</protein>
<accession>L1MI46</accession>
<evidence type="ECO:0008006" key="3">
    <source>
        <dbReference type="Google" id="ProtNLM"/>
    </source>
</evidence>
<name>L1MI46_9CORY</name>
<dbReference type="STRING" id="1035195.HMPREF9997_01221"/>
<reference evidence="1 2" key="1">
    <citation type="submission" date="2012-05" db="EMBL/GenBank/DDBJ databases">
        <authorList>
            <person name="Weinstock G."/>
            <person name="Sodergren E."/>
            <person name="Lobos E.A."/>
            <person name="Fulton L."/>
            <person name="Fulton R."/>
            <person name="Courtney L."/>
            <person name="Fronick C."/>
            <person name="O'Laughlin M."/>
            <person name="Godfrey J."/>
            <person name="Wilson R.M."/>
            <person name="Miner T."/>
            <person name="Farmer C."/>
            <person name="Delehaunty K."/>
            <person name="Cordes M."/>
            <person name="Minx P."/>
            <person name="Tomlinson C."/>
            <person name="Chen J."/>
            <person name="Wollam A."/>
            <person name="Pepin K.H."/>
            <person name="Bhonagiri V."/>
            <person name="Zhang X."/>
            <person name="Suruliraj S."/>
            <person name="Warren W."/>
            <person name="Mitreva M."/>
            <person name="Mardis E.R."/>
            <person name="Wilson R.K."/>
        </authorList>
    </citation>
    <scope>NUCLEOTIDE SEQUENCE [LARGE SCALE GENOMIC DNA]</scope>
    <source>
        <strain evidence="1 2">F0235</strain>
    </source>
</reference>
<evidence type="ECO:0000313" key="1">
    <source>
        <dbReference type="EMBL" id="EKX90725.1"/>
    </source>
</evidence>
<dbReference type="AlphaFoldDB" id="L1MI46"/>
<dbReference type="Proteomes" id="UP000010445">
    <property type="component" value="Unassembled WGS sequence"/>
</dbReference>
<dbReference type="HOGENOM" id="CLU_053604_0_0_11"/>
<dbReference type="EMBL" id="AMEM01000017">
    <property type="protein sequence ID" value="EKX90725.1"/>
    <property type="molecule type" value="Genomic_DNA"/>
</dbReference>
<keyword evidence="2" id="KW-1185">Reference proteome</keyword>
<dbReference type="eggNOG" id="ENOG502Z7SZ">
    <property type="taxonomic scope" value="Bacteria"/>
</dbReference>
<dbReference type="OrthoDB" id="9790578at2"/>
<evidence type="ECO:0000313" key="2">
    <source>
        <dbReference type="Proteomes" id="UP000010445"/>
    </source>
</evidence>
<dbReference type="PATRIC" id="fig|1035195.3.peg.1100"/>
<organism evidence="1 2">
    <name type="scientific">Corynebacterium durum F0235</name>
    <dbReference type="NCBI Taxonomy" id="1035195"/>
    <lineage>
        <taxon>Bacteria</taxon>
        <taxon>Bacillati</taxon>
        <taxon>Actinomycetota</taxon>
        <taxon>Actinomycetes</taxon>
        <taxon>Mycobacteriales</taxon>
        <taxon>Corynebacteriaceae</taxon>
        <taxon>Corynebacterium</taxon>
    </lineage>
</organism>
<gene>
    <name evidence="1" type="ORF">HMPREF9997_01221</name>
</gene>
<proteinExistence type="predicted"/>
<comment type="caution">
    <text evidence="1">The sequence shown here is derived from an EMBL/GenBank/DDBJ whole genome shotgun (WGS) entry which is preliminary data.</text>
</comment>
<sequence>MTTVLSPEQWQEQAELHRQRAESLTAEHLERRRAGKKHPIFDFLFEYYPTKPAQLARWHPGAGVLLEGNPPHAGWRDYTTFSDGVGVDVRGFWGRRKEALLYIETLLSSTITNPAHFDCFGLHEWAMVYKTDSPRHDLDLRLTREETNQVVESHSIRCTHYDAFRFFTTPACPLNFRVLERSDQVASDQVGCLHVTMDLYKWATKLGPLVPGPLWLDCFELARDVRILDMEASPYDVRPLGFGVVEIEKSSGKLEYVTRQRLFSRRAAPLRQQLIEIIKNTSTGLPA</sequence>
<dbReference type="RefSeq" id="WP_006063458.1">
    <property type="nucleotide sequence ID" value="NZ_KB290831.1"/>
</dbReference>